<accession>A0A139KMU1</accession>
<organism evidence="1">
    <name type="scientific">Bacteroides intestinalis</name>
    <dbReference type="NCBI Taxonomy" id="329854"/>
    <lineage>
        <taxon>Bacteria</taxon>
        <taxon>Pseudomonadati</taxon>
        <taxon>Bacteroidota</taxon>
        <taxon>Bacteroidia</taxon>
        <taxon>Bacteroidales</taxon>
        <taxon>Bacteroidaceae</taxon>
        <taxon>Bacteroides</taxon>
    </lineage>
</organism>
<dbReference type="Proteomes" id="UP000070319">
    <property type="component" value="Unassembled WGS sequence"/>
</dbReference>
<dbReference type="EMBL" id="LTDF01000178">
    <property type="protein sequence ID" value="KXT40519.1"/>
    <property type="molecule type" value="Genomic_DNA"/>
</dbReference>
<name>A0A139KMU1_9BACE</name>
<evidence type="ECO:0000313" key="1">
    <source>
        <dbReference type="EMBL" id="KXT40519.1"/>
    </source>
</evidence>
<dbReference type="AlphaFoldDB" id="A0A139KMU1"/>
<dbReference type="PATRIC" id="fig|329854.7.peg.5367"/>
<gene>
    <name evidence="1" type="ORF">HMPREF2531_05295</name>
</gene>
<sequence length="325" mass="36800">MLNPTIDFMAKGVQYSIPNTWESLTPYLFRSLIHDISLMAQGKLSIAMVRVNYVCRVMGWQLKKIKDSDGLANLTWLAEQVTFPFTIVYPDNDAALQDLDFETRKLCKRIPPHRLTGITIARYLSKQPYNYAVDSCFCKQQIPAIRIDDDELYSAYNIDTSFNRLTCSLTALQFIEARSLIGGSLDQLPLLAAILYYPEQYSSDGAHALAHKFVNLPTDELTAIAFNFQAFVNYLFTKTEFKLLTEAKNTKESAISTGALESLYNLSSDGLGDVYTVERMNILQYLAILRKKLIDTVRSLHSAKMEKIDIANETGLPIYIINDIL</sequence>
<protein>
    <submittedName>
        <fullName evidence="1">Uncharacterized protein</fullName>
    </submittedName>
</protein>
<evidence type="ECO:0000313" key="2">
    <source>
        <dbReference type="Proteomes" id="UP000070319"/>
    </source>
</evidence>
<reference evidence="1 2" key="1">
    <citation type="submission" date="2016-02" db="EMBL/GenBank/DDBJ databases">
        <authorList>
            <person name="Wen L."/>
            <person name="He K."/>
            <person name="Yang H."/>
        </authorList>
    </citation>
    <scope>NUCLEOTIDE SEQUENCE [LARGE SCALE GENOMIC DNA]</scope>
    <source>
        <strain evidence="1 2">KLE1704</strain>
    </source>
</reference>
<dbReference type="RefSeq" id="WP_061438330.1">
    <property type="nucleotide sequence ID" value="NZ_KQ968742.1"/>
</dbReference>
<proteinExistence type="predicted"/>
<comment type="caution">
    <text evidence="1">The sequence shown here is derived from an EMBL/GenBank/DDBJ whole genome shotgun (WGS) entry which is preliminary data.</text>
</comment>